<dbReference type="PANTHER" id="PTHR33930:SF2">
    <property type="entry name" value="BLR3452 PROTEIN"/>
    <property type="match status" value="1"/>
</dbReference>
<dbReference type="Proteomes" id="UP000482487">
    <property type="component" value="Unassembled WGS sequence"/>
</dbReference>
<dbReference type="Gene3D" id="1.20.1290.10">
    <property type="entry name" value="AhpD-like"/>
    <property type="match status" value="1"/>
</dbReference>
<dbReference type="EMBL" id="WVUD01000001">
    <property type="protein sequence ID" value="MYL81540.1"/>
    <property type="molecule type" value="Genomic_DNA"/>
</dbReference>
<dbReference type="InterPro" id="IPR004675">
    <property type="entry name" value="AhpD_core"/>
</dbReference>
<organism evidence="2 3">
    <name type="scientific">Solidesulfovibrio aerotolerans</name>
    <dbReference type="NCBI Taxonomy" id="295255"/>
    <lineage>
        <taxon>Bacteria</taxon>
        <taxon>Pseudomonadati</taxon>
        <taxon>Thermodesulfobacteriota</taxon>
        <taxon>Desulfovibrionia</taxon>
        <taxon>Desulfovibrionales</taxon>
        <taxon>Desulfovibrionaceae</taxon>
        <taxon>Solidesulfovibrio</taxon>
    </lineage>
</organism>
<protein>
    <submittedName>
        <fullName evidence="2">Carboxymuconolactone decarboxylase family protein</fullName>
    </submittedName>
</protein>
<sequence length="114" mass="11737">MVVNWQEMLGEAVKTLGGLAKGNPGIMEGYKGLDGAGSAFGALDAKTRELISLAVAATTRCDTCIAVHAQAAAEAGASREELLETLAVAITLNSGAAFVYSSRVLEAFDAFSKK</sequence>
<dbReference type="InterPro" id="IPR029032">
    <property type="entry name" value="AhpD-like"/>
</dbReference>
<proteinExistence type="predicted"/>
<dbReference type="NCBIfam" id="TIGR00778">
    <property type="entry name" value="ahpD_dom"/>
    <property type="match status" value="1"/>
</dbReference>
<reference evidence="2 3" key="1">
    <citation type="submission" date="2020-01" db="EMBL/GenBank/DDBJ databases">
        <title>Genome sequence of Desulfovibrio aerotolerans DSM 16695(T).</title>
        <authorList>
            <person name="Karnachuk O."/>
            <person name="Avakyan M."/>
            <person name="Mardanov A."/>
            <person name="Kadnikov V."/>
            <person name="Ravin N."/>
        </authorList>
    </citation>
    <scope>NUCLEOTIDE SEQUENCE [LARGE SCALE GENOMIC DNA]</scope>
    <source>
        <strain evidence="2 3">DSM 16695</strain>
    </source>
</reference>
<dbReference type="GO" id="GO:0051920">
    <property type="term" value="F:peroxiredoxin activity"/>
    <property type="evidence" value="ECO:0007669"/>
    <property type="project" value="InterPro"/>
</dbReference>
<dbReference type="InterPro" id="IPR003779">
    <property type="entry name" value="CMD-like"/>
</dbReference>
<dbReference type="SUPFAM" id="SSF69118">
    <property type="entry name" value="AhpD-like"/>
    <property type="match status" value="1"/>
</dbReference>
<feature type="domain" description="Carboxymuconolactone decarboxylase-like" evidence="1">
    <location>
        <begin position="24"/>
        <end position="106"/>
    </location>
</feature>
<dbReference type="OrthoDB" id="1683318at2"/>
<comment type="caution">
    <text evidence="2">The sequence shown here is derived from an EMBL/GenBank/DDBJ whole genome shotgun (WGS) entry which is preliminary data.</text>
</comment>
<dbReference type="PANTHER" id="PTHR33930">
    <property type="entry name" value="ALKYL HYDROPEROXIDE REDUCTASE AHPD"/>
    <property type="match status" value="1"/>
</dbReference>
<accession>A0A7C9ISK7</accession>
<gene>
    <name evidence="2" type="ORF">GTA51_00100</name>
</gene>
<dbReference type="Pfam" id="PF02627">
    <property type="entry name" value="CMD"/>
    <property type="match status" value="1"/>
</dbReference>
<keyword evidence="3" id="KW-1185">Reference proteome</keyword>
<name>A0A7C9ISK7_9BACT</name>
<evidence type="ECO:0000259" key="1">
    <source>
        <dbReference type="Pfam" id="PF02627"/>
    </source>
</evidence>
<evidence type="ECO:0000313" key="2">
    <source>
        <dbReference type="EMBL" id="MYL81540.1"/>
    </source>
</evidence>
<evidence type="ECO:0000313" key="3">
    <source>
        <dbReference type="Proteomes" id="UP000482487"/>
    </source>
</evidence>
<dbReference type="RefSeq" id="WP_160957670.1">
    <property type="nucleotide sequence ID" value="NZ_WVUD01000001.1"/>
</dbReference>
<dbReference type="AlphaFoldDB" id="A0A7C9ISK7"/>